<name>A0AAV2DP87_9ROSI</name>
<dbReference type="AlphaFoldDB" id="A0AAV2DP87"/>
<sequence>MHTTAEKQGGKEEQRNNMDVKHVKEQEFPSERPTVAEKDGSQPVHSPVLGQSGTGGALQQFIMGPEIMKNQQRSRNKVWHRQEQTKDRVHNSTQITPQKRNVQNAGEIGDTQADPESQAKKAKKLNFKLQE</sequence>
<evidence type="ECO:0000313" key="3">
    <source>
        <dbReference type="Proteomes" id="UP001497516"/>
    </source>
</evidence>
<dbReference type="Proteomes" id="UP001497516">
    <property type="component" value="Chromosome 3"/>
</dbReference>
<evidence type="ECO:0000256" key="1">
    <source>
        <dbReference type="SAM" id="MobiDB-lite"/>
    </source>
</evidence>
<protein>
    <submittedName>
        <fullName evidence="2">Uncharacterized protein</fullName>
    </submittedName>
</protein>
<dbReference type="EMBL" id="OZ034816">
    <property type="protein sequence ID" value="CAL1375465.1"/>
    <property type="molecule type" value="Genomic_DNA"/>
</dbReference>
<feature type="region of interest" description="Disordered" evidence="1">
    <location>
        <begin position="70"/>
        <end position="131"/>
    </location>
</feature>
<accession>A0AAV2DP87</accession>
<feature type="compositionally biased region" description="Polar residues" evidence="1">
    <location>
        <begin position="91"/>
        <end position="104"/>
    </location>
</feature>
<keyword evidence="3" id="KW-1185">Reference proteome</keyword>
<organism evidence="2 3">
    <name type="scientific">Linum trigynum</name>
    <dbReference type="NCBI Taxonomy" id="586398"/>
    <lineage>
        <taxon>Eukaryota</taxon>
        <taxon>Viridiplantae</taxon>
        <taxon>Streptophyta</taxon>
        <taxon>Embryophyta</taxon>
        <taxon>Tracheophyta</taxon>
        <taxon>Spermatophyta</taxon>
        <taxon>Magnoliopsida</taxon>
        <taxon>eudicotyledons</taxon>
        <taxon>Gunneridae</taxon>
        <taxon>Pentapetalae</taxon>
        <taxon>rosids</taxon>
        <taxon>fabids</taxon>
        <taxon>Malpighiales</taxon>
        <taxon>Linaceae</taxon>
        <taxon>Linum</taxon>
    </lineage>
</organism>
<evidence type="ECO:0000313" key="2">
    <source>
        <dbReference type="EMBL" id="CAL1375465.1"/>
    </source>
</evidence>
<proteinExistence type="predicted"/>
<gene>
    <name evidence="2" type="ORF">LTRI10_LOCUS17259</name>
</gene>
<feature type="region of interest" description="Disordered" evidence="1">
    <location>
        <begin position="1"/>
        <end position="57"/>
    </location>
</feature>
<feature type="compositionally biased region" description="Basic residues" evidence="1">
    <location>
        <begin position="120"/>
        <end position="131"/>
    </location>
</feature>
<feature type="compositionally biased region" description="Basic and acidic residues" evidence="1">
    <location>
        <begin position="80"/>
        <end position="90"/>
    </location>
</feature>
<feature type="compositionally biased region" description="Basic and acidic residues" evidence="1">
    <location>
        <begin position="1"/>
        <end position="40"/>
    </location>
</feature>
<reference evidence="2 3" key="1">
    <citation type="submission" date="2024-04" db="EMBL/GenBank/DDBJ databases">
        <authorList>
            <person name="Fracassetti M."/>
        </authorList>
    </citation>
    <scope>NUCLEOTIDE SEQUENCE [LARGE SCALE GENOMIC DNA]</scope>
</reference>